<dbReference type="PANTHER" id="PTHR46498">
    <property type="entry name" value="GTP-BINDING PROTEIN 8"/>
    <property type="match status" value="1"/>
</dbReference>
<dbReference type="EMBL" id="KK116911">
    <property type="protein sequence ID" value="KFM69066.1"/>
    <property type="molecule type" value="Genomic_DNA"/>
</dbReference>
<keyword evidence="2" id="KW-0547">Nucleotide-binding</keyword>
<dbReference type="InterPro" id="IPR052279">
    <property type="entry name" value="EngB_GTPase"/>
</dbReference>
<feature type="domain" description="EngB-type G" evidence="5">
    <location>
        <begin position="87"/>
        <end position="166"/>
    </location>
</feature>
<dbReference type="PROSITE" id="PS51706">
    <property type="entry name" value="G_ENGB"/>
    <property type="match status" value="1"/>
</dbReference>
<evidence type="ECO:0000256" key="1">
    <source>
        <dbReference type="ARBA" id="ARBA00022723"/>
    </source>
</evidence>
<reference evidence="6 7" key="1">
    <citation type="submission" date="2013-11" db="EMBL/GenBank/DDBJ databases">
        <title>Genome sequencing of Stegodyphus mimosarum.</title>
        <authorList>
            <person name="Bechsgaard J."/>
        </authorList>
    </citation>
    <scope>NUCLEOTIDE SEQUENCE [LARGE SCALE GENOMIC DNA]</scope>
</reference>
<dbReference type="GO" id="GO:0005525">
    <property type="term" value="F:GTP binding"/>
    <property type="evidence" value="ECO:0007669"/>
    <property type="project" value="UniProtKB-KW"/>
</dbReference>
<sequence>MSGYILPIRTIVRFSSCISRTSDIMYKNPFLGLGDYLEIPVFTEAELVFRPTMKSMLKAQNLFVPKVGHEIKFITATIDPLKFPKHDLPEVAFIGRSNVGKSSVLKSIFEEVPGLIVKTSKKPGHTKSAQFYQVGKKFCLVDMPGYGYRAPEWFESTVEVYLRRRK</sequence>
<accession>A0A087TVC7</accession>
<dbReference type="OrthoDB" id="391988at2759"/>
<keyword evidence="7" id="KW-1185">Reference proteome</keyword>
<keyword evidence="1" id="KW-0479">Metal-binding</keyword>
<dbReference type="STRING" id="407821.A0A087TVC7"/>
<dbReference type="SUPFAM" id="SSF52540">
    <property type="entry name" value="P-loop containing nucleoside triphosphate hydrolases"/>
    <property type="match status" value="1"/>
</dbReference>
<evidence type="ECO:0000259" key="5">
    <source>
        <dbReference type="PROSITE" id="PS51706"/>
    </source>
</evidence>
<dbReference type="Pfam" id="PF01926">
    <property type="entry name" value="MMR_HSR1"/>
    <property type="match status" value="1"/>
</dbReference>
<keyword evidence="4" id="KW-0342">GTP-binding</keyword>
<proteinExistence type="predicted"/>
<evidence type="ECO:0000313" key="6">
    <source>
        <dbReference type="EMBL" id="KFM69066.1"/>
    </source>
</evidence>
<dbReference type="Gene3D" id="3.40.50.300">
    <property type="entry name" value="P-loop containing nucleotide triphosphate hydrolases"/>
    <property type="match status" value="1"/>
</dbReference>
<dbReference type="InterPro" id="IPR030393">
    <property type="entry name" value="G_ENGB_dom"/>
</dbReference>
<evidence type="ECO:0000256" key="4">
    <source>
        <dbReference type="ARBA" id="ARBA00023134"/>
    </source>
</evidence>
<feature type="non-terminal residue" evidence="6">
    <location>
        <position position="166"/>
    </location>
</feature>
<dbReference type="InterPro" id="IPR006073">
    <property type="entry name" value="GTP-bd"/>
</dbReference>
<name>A0A087TVC7_STEMI</name>
<protein>
    <submittedName>
        <fullName evidence="6">GTP-binding protein 8</fullName>
    </submittedName>
</protein>
<dbReference type="AlphaFoldDB" id="A0A087TVC7"/>
<keyword evidence="3" id="KW-0460">Magnesium</keyword>
<evidence type="ECO:0000313" key="7">
    <source>
        <dbReference type="Proteomes" id="UP000054359"/>
    </source>
</evidence>
<dbReference type="PANTHER" id="PTHR46498:SF1">
    <property type="entry name" value="GTP-BINDING PROTEIN 8"/>
    <property type="match status" value="1"/>
</dbReference>
<dbReference type="Proteomes" id="UP000054359">
    <property type="component" value="Unassembled WGS sequence"/>
</dbReference>
<dbReference type="GO" id="GO:0005739">
    <property type="term" value="C:mitochondrion"/>
    <property type="evidence" value="ECO:0007669"/>
    <property type="project" value="TreeGrafter"/>
</dbReference>
<gene>
    <name evidence="6" type="ORF">X975_09617</name>
</gene>
<dbReference type="InterPro" id="IPR027417">
    <property type="entry name" value="P-loop_NTPase"/>
</dbReference>
<dbReference type="OMA" id="YAPENNT"/>
<evidence type="ECO:0000256" key="3">
    <source>
        <dbReference type="ARBA" id="ARBA00022842"/>
    </source>
</evidence>
<dbReference type="GO" id="GO:0046872">
    <property type="term" value="F:metal ion binding"/>
    <property type="evidence" value="ECO:0007669"/>
    <property type="project" value="UniProtKB-KW"/>
</dbReference>
<organism evidence="6 7">
    <name type="scientific">Stegodyphus mimosarum</name>
    <name type="common">African social velvet spider</name>
    <dbReference type="NCBI Taxonomy" id="407821"/>
    <lineage>
        <taxon>Eukaryota</taxon>
        <taxon>Metazoa</taxon>
        <taxon>Ecdysozoa</taxon>
        <taxon>Arthropoda</taxon>
        <taxon>Chelicerata</taxon>
        <taxon>Arachnida</taxon>
        <taxon>Araneae</taxon>
        <taxon>Araneomorphae</taxon>
        <taxon>Entelegynae</taxon>
        <taxon>Eresoidea</taxon>
        <taxon>Eresidae</taxon>
        <taxon>Stegodyphus</taxon>
    </lineage>
</organism>
<evidence type="ECO:0000256" key="2">
    <source>
        <dbReference type="ARBA" id="ARBA00022741"/>
    </source>
</evidence>